<sequence>MNKQNLSLRVNDGMTLVPRTVMQLSWLVTLDLSENMLLALPADFFESLLLLEDLDLSFNCLVSISHSVGKCQQLKTLRLVGNRLTALPAELGKISTLEELELGTFQSVFGNPITEPPPEVWQRIGQPKPHATWGVTGETNISRKGLGYPKREGKDELIAKRKANNQGADTCEGQFGNQKEQGKDVGAAAAASATAAVADSKEDVAAFNVERMDVHSIHHPALKVVEEDHLLFDESSASHVRRLRNYLLATLLGGSEEHWALALPVLGLSEVGKTSLINAMVEGAARCMRVGDRTVGVEQRAWRLPVVVGPGGDEGKLEREIDLRIFDFAGQAAYSLFTHHMFLTHHGLCIVAFDLHKYRPHHIKRMVLYFIGVLQSRVPGAAVLIVGTHADMVNEEAQQQRCEHVLRVLTHRQGRDRQRLERRLCEIERMKRSLVEAETQRLRGEKGNDAGIAEQDTVKHWAEQQQHQHLLKEVMGNEVVSAELAALDIEYQAVERQISRLVRLPDKICAISSLTMAGITELIEEIKRTALDKSKFPRMGQTIPRVYRHVRDCLREWREETPYCKKAELIRRLEAEVGEELQAGHESDGGEAGNKSYVTQVVSDAVAFQHEVGEVVSYASDCGGGIADTVFLSMSWLVDVLKYLVRHDHSDALVYDAAAAGKLRPDEFERAKALFLSTGWLTTDLLRCCWHGLFPLGLDDATFAALLGIVKHLDVVLVVENEGGGGAGEQMLVPAFFPRRLPPLASFSCAGDFVERWIALSEVVPVGLMQSLQARLYAHPYFSPARVDESSCGGLSVADEQDATFGAGALFTMAKEGLVVRTAEYELLVRMGDCTVSSESDGIQIMGRGRRAIGTDASDSKPWAAIGEVESCVLRLLGQWKGVGCRVFARWRWRSSSMAATGAGLEQLPLLSARVEDLQRAVRRGAPCTIVSGGCSGDVAAAETVLLGLEDALGPVAAETKASAAAPPAAAVLVNLEPEAEWFAWHQHAVPQAAAAGDDSFAEGREQELRFIDDQRNGQAAESEGEEGVRTCLERLGIESDAAQAHAAALIARGVGSVGDLCGLTGEDLREAGLGAAHRRLVLKWFGL</sequence>
<evidence type="ECO:0000256" key="1">
    <source>
        <dbReference type="ARBA" id="ARBA00022614"/>
    </source>
</evidence>
<proteinExistence type="predicted"/>
<dbReference type="Proteomes" id="UP001189429">
    <property type="component" value="Unassembled WGS sequence"/>
</dbReference>
<keyword evidence="2" id="KW-0677">Repeat</keyword>
<dbReference type="SMART" id="SM00369">
    <property type="entry name" value="LRR_TYP"/>
    <property type="match status" value="3"/>
</dbReference>
<evidence type="ECO:0000259" key="5">
    <source>
        <dbReference type="PROSITE" id="PS51424"/>
    </source>
</evidence>
<evidence type="ECO:0000313" key="7">
    <source>
        <dbReference type="Proteomes" id="UP001189429"/>
    </source>
</evidence>
<dbReference type="InterPro" id="IPR003591">
    <property type="entry name" value="Leu-rich_rpt_typical-subtyp"/>
</dbReference>
<dbReference type="EMBL" id="CAUYUJ010015076">
    <property type="protein sequence ID" value="CAK0849633.1"/>
    <property type="molecule type" value="Genomic_DNA"/>
</dbReference>
<dbReference type="Gene3D" id="3.40.50.300">
    <property type="entry name" value="P-loop containing nucleotide triphosphate hydrolases"/>
    <property type="match status" value="1"/>
</dbReference>
<name>A0ABN9TWN4_9DINO</name>
<keyword evidence="1" id="KW-0433">Leucine-rich repeat</keyword>
<feature type="domain" description="Roc" evidence="5">
    <location>
        <begin position="254"/>
        <end position="533"/>
    </location>
</feature>
<dbReference type="PANTHER" id="PTHR48051:SF1">
    <property type="entry name" value="RAS SUPPRESSOR PROTEIN 1"/>
    <property type="match status" value="1"/>
</dbReference>
<comment type="caution">
    <text evidence="6">The sequence shown here is derived from an EMBL/GenBank/DDBJ whole genome shotgun (WGS) entry which is preliminary data.</text>
</comment>
<keyword evidence="7" id="KW-1185">Reference proteome</keyword>
<reference evidence="6" key="1">
    <citation type="submission" date="2023-10" db="EMBL/GenBank/DDBJ databases">
        <authorList>
            <person name="Chen Y."/>
            <person name="Shah S."/>
            <person name="Dougan E. K."/>
            <person name="Thang M."/>
            <person name="Chan C."/>
        </authorList>
    </citation>
    <scope>NUCLEOTIDE SEQUENCE [LARGE SCALE GENOMIC DNA]</scope>
</reference>
<keyword evidence="3" id="KW-0547">Nucleotide-binding</keyword>
<dbReference type="Pfam" id="PF08477">
    <property type="entry name" value="Roc"/>
    <property type="match status" value="1"/>
</dbReference>
<dbReference type="PROSITE" id="PS51424">
    <property type="entry name" value="ROC"/>
    <property type="match status" value="1"/>
</dbReference>
<gene>
    <name evidence="6" type="ORF">PCOR1329_LOCUS42273</name>
</gene>
<evidence type="ECO:0000256" key="4">
    <source>
        <dbReference type="SAM" id="Coils"/>
    </source>
</evidence>
<feature type="coiled-coil region" evidence="4">
    <location>
        <begin position="477"/>
        <end position="504"/>
    </location>
</feature>
<dbReference type="InterPro" id="IPR001611">
    <property type="entry name" value="Leu-rich_rpt"/>
</dbReference>
<dbReference type="SUPFAM" id="SSF52540">
    <property type="entry name" value="P-loop containing nucleoside triphosphate hydrolases"/>
    <property type="match status" value="1"/>
</dbReference>
<dbReference type="InterPro" id="IPR020859">
    <property type="entry name" value="ROC"/>
</dbReference>
<dbReference type="Gene3D" id="3.30.70.1390">
    <property type="entry name" value="ROC domain from the Parkinson's disease-associated leucine-rich repeat kinase 2"/>
    <property type="match status" value="1"/>
</dbReference>
<dbReference type="InterPro" id="IPR027417">
    <property type="entry name" value="P-loop_NTPase"/>
</dbReference>
<accession>A0ABN9TWN4</accession>
<evidence type="ECO:0000256" key="2">
    <source>
        <dbReference type="ARBA" id="ARBA00022737"/>
    </source>
</evidence>
<dbReference type="InterPro" id="IPR032675">
    <property type="entry name" value="LRR_dom_sf"/>
</dbReference>
<protein>
    <recommendedName>
        <fullName evidence="5">Roc domain-containing protein</fullName>
    </recommendedName>
</protein>
<dbReference type="PANTHER" id="PTHR48051">
    <property type="match status" value="1"/>
</dbReference>
<dbReference type="InterPro" id="IPR050216">
    <property type="entry name" value="LRR_domain-containing"/>
</dbReference>
<dbReference type="SUPFAM" id="SSF52075">
    <property type="entry name" value="Outer arm dynein light chain 1"/>
    <property type="match status" value="1"/>
</dbReference>
<evidence type="ECO:0000313" key="6">
    <source>
        <dbReference type="EMBL" id="CAK0849633.1"/>
    </source>
</evidence>
<evidence type="ECO:0000256" key="3">
    <source>
        <dbReference type="ARBA" id="ARBA00022741"/>
    </source>
</evidence>
<dbReference type="Gene3D" id="3.80.10.10">
    <property type="entry name" value="Ribonuclease Inhibitor"/>
    <property type="match status" value="1"/>
</dbReference>
<organism evidence="6 7">
    <name type="scientific">Prorocentrum cordatum</name>
    <dbReference type="NCBI Taxonomy" id="2364126"/>
    <lineage>
        <taxon>Eukaryota</taxon>
        <taxon>Sar</taxon>
        <taxon>Alveolata</taxon>
        <taxon>Dinophyceae</taxon>
        <taxon>Prorocentrales</taxon>
        <taxon>Prorocentraceae</taxon>
        <taxon>Prorocentrum</taxon>
    </lineage>
</organism>
<dbReference type="Pfam" id="PF13855">
    <property type="entry name" value="LRR_8"/>
    <property type="match status" value="1"/>
</dbReference>
<keyword evidence="4" id="KW-0175">Coiled coil</keyword>